<evidence type="ECO:0008006" key="3">
    <source>
        <dbReference type="Google" id="ProtNLM"/>
    </source>
</evidence>
<proteinExistence type="predicted"/>
<dbReference type="RefSeq" id="WP_237467678.1">
    <property type="nucleotide sequence ID" value="NZ_CAKLDI010000001.1"/>
</dbReference>
<dbReference type="Gene3D" id="3.10.180.10">
    <property type="entry name" value="2,3-Dihydroxybiphenyl 1,2-Dioxygenase, domain 1"/>
    <property type="match status" value="1"/>
</dbReference>
<name>A0ABM8ZWG4_9VIBR</name>
<evidence type="ECO:0000313" key="1">
    <source>
        <dbReference type="EMBL" id="CAH0534673.1"/>
    </source>
</evidence>
<dbReference type="InterPro" id="IPR036736">
    <property type="entry name" value="ACP-like_sf"/>
</dbReference>
<sequence>MNAMYSALGVLNVDHFAVITSDLNAALTDYLSIPGARLLRGPGDDLSQGIYYAFVDLNGMGVIKILSSADDSSPIKGIFSQVGNAYHCFAVQDLTAAKQIAIQKFGAKEIVASQASFAFDGREIVMLSHPVHGLFELLEAYPKGFNSIVHDSNMVMQKPSSAIRDKLLSIYKNVVSETNCPFEQLSMAECEEWDSFKHLLFIMEVEKEFEVSVSASDLPALDSLEKIDTYLTSK</sequence>
<organism evidence="1 2">
    <name type="scientific">Vibrio stylophorae</name>
    <dbReference type="NCBI Taxonomy" id="659351"/>
    <lineage>
        <taxon>Bacteria</taxon>
        <taxon>Pseudomonadati</taxon>
        <taxon>Pseudomonadota</taxon>
        <taxon>Gammaproteobacteria</taxon>
        <taxon>Vibrionales</taxon>
        <taxon>Vibrionaceae</taxon>
        <taxon>Vibrio</taxon>
    </lineage>
</organism>
<accession>A0ABM8ZWG4</accession>
<dbReference type="CDD" id="cd06587">
    <property type="entry name" value="VOC"/>
    <property type="match status" value="1"/>
</dbReference>
<protein>
    <recommendedName>
        <fullName evidence="3">VOC domain-containing protein</fullName>
    </recommendedName>
</protein>
<dbReference type="SUPFAM" id="SSF54593">
    <property type="entry name" value="Glyoxalase/Bleomycin resistance protein/Dihydroxybiphenyl dioxygenase"/>
    <property type="match status" value="1"/>
</dbReference>
<dbReference type="Proteomes" id="UP000838672">
    <property type="component" value="Unassembled WGS sequence"/>
</dbReference>
<dbReference type="InterPro" id="IPR029068">
    <property type="entry name" value="Glyas_Bleomycin-R_OHBP_Dase"/>
</dbReference>
<evidence type="ECO:0000313" key="2">
    <source>
        <dbReference type="Proteomes" id="UP000838672"/>
    </source>
</evidence>
<reference evidence="1" key="1">
    <citation type="submission" date="2021-11" db="EMBL/GenBank/DDBJ databases">
        <authorList>
            <person name="Rodrigo-Torres L."/>
            <person name="Arahal R. D."/>
            <person name="Lucena T."/>
        </authorList>
    </citation>
    <scope>NUCLEOTIDE SEQUENCE</scope>
    <source>
        <strain evidence="1">CECT 7929</strain>
    </source>
</reference>
<dbReference type="Gene3D" id="1.10.1200.10">
    <property type="entry name" value="ACP-like"/>
    <property type="match status" value="1"/>
</dbReference>
<dbReference type="EMBL" id="CAKLDI010000001">
    <property type="protein sequence ID" value="CAH0534673.1"/>
    <property type="molecule type" value="Genomic_DNA"/>
</dbReference>
<gene>
    <name evidence="1" type="ORF">VST7929_02623</name>
</gene>
<keyword evidence="2" id="KW-1185">Reference proteome</keyword>
<comment type="caution">
    <text evidence="1">The sequence shown here is derived from an EMBL/GenBank/DDBJ whole genome shotgun (WGS) entry which is preliminary data.</text>
</comment>